<evidence type="ECO:0000313" key="2">
    <source>
        <dbReference type="EMBL" id="CAI9738803.1"/>
    </source>
</evidence>
<dbReference type="Proteomes" id="UP001162480">
    <property type="component" value="Chromosome 22"/>
</dbReference>
<keyword evidence="3" id="KW-1185">Reference proteome</keyword>
<dbReference type="AlphaFoldDB" id="A0AA36FLZ4"/>
<evidence type="ECO:0000313" key="3">
    <source>
        <dbReference type="Proteomes" id="UP001162480"/>
    </source>
</evidence>
<organism evidence="2 3">
    <name type="scientific">Octopus vulgaris</name>
    <name type="common">Common octopus</name>
    <dbReference type="NCBI Taxonomy" id="6645"/>
    <lineage>
        <taxon>Eukaryota</taxon>
        <taxon>Metazoa</taxon>
        <taxon>Spiralia</taxon>
        <taxon>Lophotrochozoa</taxon>
        <taxon>Mollusca</taxon>
        <taxon>Cephalopoda</taxon>
        <taxon>Coleoidea</taxon>
        <taxon>Octopodiformes</taxon>
        <taxon>Octopoda</taxon>
        <taxon>Incirrata</taxon>
        <taxon>Octopodidae</taxon>
        <taxon>Octopus</taxon>
    </lineage>
</organism>
<accession>A0AA36FLZ4</accession>
<sequence length="153" mass="17592">MLRPDFDYSNIDVASIRQQRGASVGLSHMTKRRRREVHRANHNDRNKRTAGPLAQGAIVKDIIQSFAAAQLWRCGRHRDHSPGNELLKIHHRIKCSILKNGTSVCTVGTYTYYICQNEVGSDHNSITCRSYLNHLSARLRLSDEQHHNINKYF</sequence>
<name>A0AA36FLZ4_OCTVU</name>
<dbReference type="EMBL" id="OX597835">
    <property type="protein sequence ID" value="CAI9738803.1"/>
    <property type="molecule type" value="Genomic_DNA"/>
</dbReference>
<reference evidence="2" key="1">
    <citation type="submission" date="2023-08" db="EMBL/GenBank/DDBJ databases">
        <authorList>
            <person name="Alioto T."/>
            <person name="Alioto T."/>
            <person name="Gomez Garrido J."/>
        </authorList>
    </citation>
    <scope>NUCLEOTIDE SEQUENCE</scope>
</reference>
<feature type="region of interest" description="Disordered" evidence="1">
    <location>
        <begin position="22"/>
        <end position="49"/>
    </location>
</feature>
<evidence type="ECO:0000256" key="1">
    <source>
        <dbReference type="SAM" id="MobiDB-lite"/>
    </source>
</evidence>
<proteinExistence type="predicted"/>
<gene>
    <name evidence="2" type="ORF">OCTVUL_1B019101</name>
</gene>
<feature type="compositionally biased region" description="Basic and acidic residues" evidence="1">
    <location>
        <begin position="38"/>
        <end position="47"/>
    </location>
</feature>
<protein>
    <submittedName>
        <fullName evidence="2">Uncharacterized protein</fullName>
    </submittedName>
</protein>